<evidence type="ECO:0000313" key="10">
    <source>
        <dbReference type="Proteomes" id="UP000242329"/>
    </source>
</evidence>
<keyword evidence="6 8" id="KW-0472">Membrane</keyword>
<feature type="transmembrane region" description="Helical" evidence="8">
    <location>
        <begin position="314"/>
        <end position="334"/>
    </location>
</feature>
<dbReference type="EMBL" id="FQWY01000003">
    <property type="protein sequence ID" value="SHG44787.1"/>
    <property type="molecule type" value="Genomic_DNA"/>
</dbReference>
<keyword evidence="4 8" id="KW-0812">Transmembrane</keyword>
<feature type="transmembrane region" description="Helical" evidence="8">
    <location>
        <begin position="158"/>
        <end position="177"/>
    </location>
</feature>
<evidence type="ECO:0000256" key="5">
    <source>
        <dbReference type="ARBA" id="ARBA00022989"/>
    </source>
</evidence>
<organism evidence="9 10">
    <name type="scientific">Thermosyntropha lipolytica DSM 11003</name>
    <dbReference type="NCBI Taxonomy" id="1123382"/>
    <lineage>
        <taxon>Bacteria</taxon>
        <taxon>Bacillati</taxon>
        <taxon>Bacillota</taxon>
        <taxon>Clostridia</taxon>
        <taxon>Eubacteriales</taxon>
        <taxon>Syntrophomonadaceae</taxon>
        <taxon>Thermosyntropha</taxon>
    </lineage>
</organism>
<accession>A0A1M5JW40</accession>
<dbReference type="GO" id="GO:0009103">
    <property type="term" value="P:lipopolysaccharide biosynthetic process"/>
    <property type="evidence" value="ECO:0007669"/>
    <property type="project" value="TreeGrafter"/>
</dbReference>
<keyword evidence="10" id="KW-1185">Reference proteome</keyword>
<dbReference type="STRING" id="1123382.SAMN02745221_00247"/>
<evidence type="ECO:0000256" key="3">
    <source>
        <dbReference type="ARBA" id="ARBA00022679"/>
    </source>
</evidence>
<dbReference type="GO" id="GO:0046872">
    <property type="term" value="F:metal ion binding"/>
    <property type="evidence" value="ECO:0007669"/>
    <property type="project" value="UniProtKB-KW"/>
</dbReference>
<gene>
    <name evidence="9" type="ORF">SAMN02745221_00247</name>
</gene>
<reference evidence="10" key="1">
    <citation type="submission" date="2016-11" db="EMBL/GenBank/DDBJ databases">
        <authorList>
            <person name="Varghese N."/>
            <person name="Submissions S."/>
        </authorList>
    </citation>
    <scope>NUCLEOTIDE SEQUENCE [LARGE SCALE GENOMIC DNA]</scope>
    <source>
        <strain evidence="10">DSM 11003</strain>
    </source>
</reference>
<dbReference type="PROSITE" id="PS01348">
    <property type="entry name" value="MRAY_2"/>
    <property type="match status" value="1"/>
</dbReference>
<feature type="transmembrane region" description="Helical" evidence="8">
    <location>
        <begin position="214"/>
        <end position="230"/>
    </location>
</feature>
<evidence type="ECO:0000256" key="1">
    <source>
        <dbReference type="ARBA" id="ARBA00004651"/>
    </source>
</evidence>
<keyword evidence="2" id="KW-1003">Cell membrane</keyword>
<dbReference type="RefSeq" id="WP_073089120.1">
    <property type="nucleotide sequence ID" value="NZ_FQWY01000003.1"/>
</dbReference>
<evidence type="ECO:0000256" key="4">
    <source>
        <dbReference type="ARBA" id="ARBA00022692"/>
    </source>
</evidence>
<dbReference type="InterPro" id="IPR000715">
    <property type="entry name" value="Glycosyl_transferase_4"/>
</dbReference>
<feature type="transmembrane region" description="Helical" evidence="8">
    <location>
        <begin position="183"/>
        <end position="202"/>
    </location>
</feature>
<comment type="subcellular location">
    <subcellularLocation>
        <location evidence="1">Cell membrane</location>
        <topology evidence="1">Multi-pass membrane protein</topology>
    </subcellularLocation>
</comment>
<evidence type="ECO:0000256" key="2">
    <source>
        <dbReference type="ARBA" id="ARBA00022475"/>
    </source>
</evidence>
<keyword evidence="7" id="KW-0479">Metal-binding</keyword>
<feature type="binding site" evidence="7">
    <location>
        <position position="211"/>
    </location>
    <ligand>
        <name>Mg(2+)</name>
        <dbReference type="ChEBI" id="CHEBI:18420"/>
    </ligand>
</feature>
<protein>
    <submittedName>
        <fullName evidence="9">UDP-GlcNAc:undecaprenyl-phosphate GlcNAc-1-phosphate transferase</fullName>
    </submittedName>
</protein>
<feature type="transmembrane region" description="Helical" evidence="8">
    <location>
        <begin position="127"/>
        <end position="146"/>
    </location>
</feature>
<dbReference type="GO" id="GO:0071555">
    <property type="term" value="P:cell wall organization"/>
    <property type="evidence" value="ECO:0007669"/>
    <property type="project" value="TreeGrafter"/>
</dbReference>
<feature type="transmembrane region" description="Helical" evidence="8">
    <location>
        <begin position="278"/>
        <end position="308"/>
    </location>
</feature>
<feature type="transmembrane region" description="Helical" evidence="8">
    <location>
        <begin position="46"/>
        <end position="65"/>
    </location>
</feature>
<comment type="cofactor">
    <cofactor evidence="7">
        <name>Mg(2+)</name>
        <dbReference type="ChEBI" id="CHEBI:18420"/>
    </cofactor>
</comment>
<name>A0A1M5JW40_9FIRM</name>
<dbReference type="InterPro" id="IPR018480">
    <property type="entry name" value="PNAcMuramoyl-5peptid_Trfase_CS"/>
</dbReference>
<sequence length="355" mass="38119">MYYDIYILVIILAFIISFVAVPLSIKLAFALGAIDNPNPRKVHERTMPRLGGLGIFVAFMLGMLFMPDLAFPFRGIIYGGIIIFIVGLLDDLFKLKAWIKLIGQMAAAAVAVYCGITVNFVTNPFDGMLNLGILSIPVTLLWIIGVTNAINLIDGLDGLAGGVSLIAAGTLGAIALLKGNMPVFYASFLLVGAILGFLPYNFHPARTFMGDGGSNFLGFVLACLAVSGTAKGATAISLFLPIVVLGIPIFDTFFAIVRRVNRGVPIFKPDRDHLHHRLLALGLSHRGCVLVIYGISAVFAGVAVVLSLTSSPKALWVLGAFLVLVIIAAERIGLFRGEVRVEASWRQEEVNRFNG</sequence>
<dbReference type="PANTHER" id="PTHR22926">
    <property type="entry name" value="PHOSPHO-N-ACETYLMURAMOYL-PENTAPEPTIDE-TRANSFERASE"/>
    <property type="match status" value="1"/>
</dbReference>
<feature type="transmembrane region" description="Helical" evidence="8">
    <location>
        <begin position="236"/>
        <end position="257"/>
    </location>
</feature>
<feature type="transmembrane region" description="Helical" evidence="8">
    <location>
        <begin position="71"/>
        <end position="89"/>
    </location>
</feature>
<evidence type="ECO:0000256" key="6">
    <source>
        <dbReference type="ARBA" id="ARBA00023136"/>
    </source>
</evidence>
<dbReference type="CDD" id="cd06853">
    <property type="entry name" value="GT_WecA_like"/>
    <property type="match status" value="1"/>
</dbReference>
<dbReference type="Proteomes" id="UP000242329">
    <property type="component" value="Unassembled WGS sequence"/>
</dbReference>
<dbReference type="GO" id="GO:0016780">
    <property type="term" value="F:phosphotransferase activity, for other substituted phosphate groups"/>
    <property type="evidence" value="ECO:0007669"/>
    <property type="project" value="InterPro"/>
</dbReference>
<feature type="binding site" evidence="7">
    <location>
        <position position="151"/>
    </location>
    <ligand>
        <name>Mg(2+)</name>
        <dbReference type="ChEBI" id="CHEBI:18420"/>
    </ligand>
</feature>
<proteinExistence type="predicted"/>
<keyword evidence="3 9" id="KW-0808">Transferase</keyword>
<feature type="transmembrane region" description="Helical" evidence="8">
    <location>
        <begin position="6"/>
        <end position="34"/>
    </location>
</feature>
<feature type="transmembrane region" description="Helical" evidence="8">
    <location>
        <begin position="101"/>
        <end position="121"/>
    </location>
</feature>
<dbReference type="PANTHER" id="PTHR22926:SF3">
    <property type="entry name" value="UNDECAPRENYL-PHOSPHATE ALPHA-N-ACETYLGLUCOSAMINYL 1-PHOSPHATE TRANSFERASE"/>
    <property type="match status" value="1"/>
</dbReference>
<dbReference type="GO" id="GO:0044038">
    <property type="term" value="P:cell wall macromolecule biosynthetic process"/>
    <property type="evidence" value="ECO:0007669"/>
    <property type="project" value="TreeGrafter"/>
</dbReference>
<dbReference type="GO" id="GO:0005886">
    <property type="term" value="C:plasma membrane"/>
    <property type="evidence" value="ECO:0007669"/>
    <property type="project" value="UniProtKB-SubCell"/>
</dbReference>
<dbReference type="Pfam" id="PF00953">
    <property type="entry name" value="Glycos_transf_4"/>
    <property type="match status" value="1"/>
</dbReference>
<evidence type="ECO:0000256" key="8">
    <source>
        <dbReference type="SAM" id="Phobius"/>
    </source>
</evidence>
<evidence type="ECO:0000256" key="7">
    <source>
        <dbReference type="PIRSR" id="PIRSR600715-1"/>
    </source>
</evidence>
<keyword evidence="5 8" id="KW-1133">Transmembrane helix</keyword>
<evidence type="ECO:0000313" key="9">
    <source>
        <dbReference type="EMBL" id="SHG44787.1"/>
    </source>
</evidence>
<dbReference type="AlphaFoldDB" id="A0A1M5JW40"/>
<keyword evidence="7" id="KW-0460">Magnesium</keyword>